<evidence type="ECO:0000256" key="1">
    <source>
        <dbReference type="SAM" id="MobiDB-lite"/>
    </source>
</evidence>
<gene>
    <name evidence="3" type="ORF">EYB31_33185</name>
</gene>
<feature type="transmembrane region" description="Helical" evidence="2">
    <location>
        <begin position="6"/>
        <end position="24"/>
    </location>
</feature>
<evidence type="ECO:0000256" key="2">
    <source>
        <dbReference type="SAM" id="Phobius"/>
    </source>
</evidence>
<organism evidence="3 4">
    <name type="scientific">Paenibacillus thalictri</name>
    <dbReference type="NCBI Taxonomy" id="2527873"/>
    <lineage>
        <taxon>Bacteria</taxon>
        <taxon>Bacillati</taxon>
        <taxon>Bacillota</taxon>
        <taxon>Bacilli</taxon>
        <taxon>Bacillales</taxon>
        <taxon>Paenibacillaceae</taxon>
        <taxon>Paenibacillus</taxon>
    </lineage>
</organism>
<dbReference type="RefSeq" id="WP_131017897.1">
    <property type="nucleotide sequence ID" value="NZ_SIRE01000032.1"/>
</dbReference>
<dbReference type="Proteomes" id="UP000293142">
    <property type="component" value="Unassembled WGS sequence"/>
</dbReference>
<keyword evidence="4" id="KW-1185">Reference proteome</keyword>
<dbReference type="EMBL" id="SIRE01000032">
    <property type="protein sequence ID" value="TBL70377.1"/>
    <property type="molecule type" value="Genomic_DNA"/>
</dbReference>
<evidence type="ECO:0000313" key="4">
    <source>
        <dbReference type="Proteomes" id="UP000293142"/>
    </source>
</evidence>
<comment type="caution">
    <text evidence="3">The sequence shown here is derived from an EMBL/GenBank/DDBJ whole genome shotgun (WGS) entry which is preliminary data.</text>
</comment>
<feature type="compositionally biased region" description="Basic and acidic residues" evidence="1">
    <location>
        <begin position="64"/>
        <end position="106"/>
    </location>
</feature>
<reference evidence="3 4" key="1">
    <citation type="submission" date="2019-02" db="EMBL/GenBank/DDBJ databases">
        <title>Paenibacillus sp. nov., isolated from surface-sterilized tissue of Thalictrum simplex L.</title>
        <authorList>
            <person name="Tuo L."/>
        </authorList>
    </citation>
    <scope>NUCLEOTIDE SEQUENCE [LARGE SCALE GENOMIC DNA]</scope>
    <source>
        <strain evidence="3 4">N2SHLJ1</strain>
    </source>
</reference>
<dbReference type="AlphaFoldDB" id="A0A4Q9DH93"/>
<protein>
    <submittedName>
        <fullName evidence="3">Uncharacterized protein</fullName>
    </submittedName>
</protein>
<keyword evidence="2" id="KW-0812">Transmembrane</keyword>
<keyword evidence="2" id="KW-1133">Transmembrane helix</keyword>
<feature type="region of interest" description="Disordered" evidence="1">
    <location>
        <begin position="27"/>
        <end position="169"/>
    </location>
</feature>
<feature type="compositionally biased region" description="Polar residues" evidence="1">
    <location>
        <begin position="114"/>
        <end position="131"/>
    </location>
</feature>
<proteinExistence type="predicted"/>
<name>A0A4Q9DH93_9BACL</name>
<keyword evidence="2" id="KW-0472">Membrane</keyword>
<sequence>MNLIQFLLQNWYLLLIIYAIYTVFRSKRKSGSGQPPRGGMPPFGGEPKPRVPLSSKRPTAAADRSAEARRPDAEQERTERPMILRQNTERPANRELRPNDASRSETRPMVAGQRPSSTRPSGASGTISADLTQRVPASGITDAFDVPESPLDGPAVSAQPSGSAAVPPLLTPNMAASRQIEGVMWAEILGPPRAKRPYRR</sequence>
<accession>A0A4Q9DH93</accession>
<dbReference type="OrthoDB" id="1798639at2"/>
<evidence type="ECO:0000313" key="3">
    <source>
        <dbReference type="EMBL" id="TBL70377.1"/>
    </source>
</evidence>